<dbReference type="InterPro" id="IPR019734">
    <property type="entry name" value="TPR_rpt"/>
</dbReference>
<dbReference type="AlphaFoldDB" id="A0A2X4Q0W9"/>
<name>A0A2X4Q0W9_9PORP</name>
<dbReference type="Gene3D" id="1.25.40.10">
    <property type="entry name" value="Tetratricopeptide repeat domain"/>
    <property type="match status" value="3"/>
</dbReference>
<dbReference type="SUPFAM" id="SSF48452">
    <property type="entry name" value="TPR-like"/>
    <property type="match status" value="2"/>
</dbReference>
<sequence length="265" mass="29683">MGGRLHAQEYSTEIVADSLTRLVQAQSEAIDRGDYPEAEKLLRQALPLIRDKNARAMLLTNLGTVYQRLAQLDQALLSYSAALALNEDLASTRDSRAMIYAATGKMQQAVLDYSYLCQLYPLNEIYRYKRAMVYVSMKRYAEAEADLCSILEHNTGSLKASEGLALVYTLTGQYDRAERLYNDLIEKLPGQSLGYEGRARLFLLSGKPGFALRDIDKAFECTDQPSAALYRLRADICQIIGDEKAAHADRSMAERMTSAQIRGDR</sequence>
<gene>
    <name evidence="2" type="ORF">NCTC12858_01603</name>
</gene>
<dbReference type="Pfam" id="PF13424">
    <property type="entry name" value="TPR_12"/>
    <property type="match status" value="1"/>
</dbReference>
<reference evidence="2 3" key="1">
    <citation type="submission" date="2018-06" db="EMBL/GenBank/DDBJ databases">
        <authorList>
            <consortium name="Pathogen Informatics"/>
            <person name="Doyle S."/>
        </authorList>
    </citation>
    <scope>NUCLEOTIDE SEQUENCE [LARGE SCALE GENOMIC DNA]</scope>
    <source>
        <strain evidence="2 3">NCTC12858</strain>
    </source>
</reference>
<organism evidence="2 3">
    <name type="scientific">Porphyromonas crevioricanis</name>
    <dbReference type="NCBI Taxonomy" id="393921"/>
    <lineage>
        <taxon>Bacteria</taxon>
        <taxon>Pseudomonadati</taxon>
        <taxon>Bacteroidota</taxon>
        <taxon>Bacteroidia</taxon>
        <taxon>Bacteroidales</taxon>
        <taxon>Porphyromonadaceae</taxon>
        <taxon>Porphyromonas</taxon>
    </lineage>
</organism>
<keyword evidence="1" id="KW-0802">TPR repeat</keyword>
<keyword evidence="3" id="KW-1185">Reference proteome</keyword>
<protein>
    <submittedName>
        <fullName evidence="2">Photosystem I assembly protein Ycf3</fullName>
    </submittedName>
</protein>
<evidence type="ECO:0000256" key="1">
    <source>
        <dbReference type="PROSITE-ProRule" id="PRU00339"/>
    </source>
</evidence>
<feature type="repeat" description="TPR" evidence="1">
    <location>
        <begin position="56"/>
        <end position="89"/>
    </location>
</feature>
<proteinExistence type="predicted"/>
<dbReference type="KEGG" id="pcre:NCTC12858_01603"/>
<evidence type="ECO:0000313" key="2">
    <source>
        <dbReference type="EMBL" id="SQH73737.1"/>
    </source>
</evidence>
<dbReference type="PROSITE" id="PS50005">
    <property type="entry name" value="TPR"/>
    <property type="match status" value="1"/>
</dbReference>
<dbReference type="Proteomes" id="UP000249300">
    <property type="component" value="Chromosome 1"/>
</dbReference>
<evidence type="ECO:0000313" key="3">
    <source>
        <dbReference type="Proteomes" id="UP000249300"/>
    </source>
</evidence>
<dbReference type="InterPro" id="IPR011990">
    <property type="entry name" value="TPR-like_helical_dom_sf"/>
</dbReference>
<dbReference type="PANTHER" id="PTHR44523:SF1">
    <property type="entry name" value="TETRATRICOPEPTIDE REPEAT PROTEIN 13"/>
    <property type="match status" value="1"/>
</dbReference>
<dbReference type="SMART" id="SM00028">
    <property type="entry name" value="TPR"/>
    <property type="match status" value="5"/>
</dbReference>
<accession>A0A2X4Q0W9</accession>
<dbReference type="EMBL" id="LS483447">
    <property type="protein sequence ID" value="SQH73737.1"/>
    <property type="molecule type" value="Genomic_DNA"/>
</dbReference>
<dbReference type="Pfam" id="PF14559">
    <property type="entry name" value="TPR_19"/>
    <property type="match status" value="1"/>
</dbReference>
<dbReference type="PANTHER" id="PTHR44523">
    <property type="entry name" value="TETRATRICOPEPTIDE REPEAT PROTEIN 13"/>
    <property type="match status" value="1"/>
</dbReference>